<protein>
    <recommendedName>
        <fullName evidence="4">Spore coat protein U domain-containing protein</fullName>
    </recommendedName>
</protein>
<organism evidence="2 3">
    <name type="scientific">Nitratireductor rhodophyticola</name>
    <dbReference type="NCBI Taxonomy" id="2854036"/>
    <lineage>
        <taxon>Bacteria</taxon>
        <taxon>Pseudomonadati</taxon>
        <taxon>Pseudomonadota</taxon>
        <taxon>Alphaproteobacteria</taxon>
        <taxon>Hyphomicrobiales</taxon>
        <taxon>Phyllobacteriaceae</taxon>
        <taxon>Nitratireductor</taxon>
    </lineage>
</organism>
<evidence type="ECO:0008006" key="4">
    <source>
        <dbReference type="Google" id="ProtNLM"/>
    </source>
</evidence>
<evidence type="ECO:0000313" key="2">
    <source>
        <dbReference type="EMBL" id="MBY8915663.1"/>
    </source>
</evidence>
<feature type="chain" id="PRO_5047016759" description="Spore coat protein U domain-containing protein" evidence="1">
    <location>
        <begin position="21"/>
        <end position="152"/>
    </location>
</feature>
<evidence type="ECO:0000313" key="3">
    <source>
        <dbReference type="Proteomes" id="UP000777661"/>
    </source>
</evidence>
<comment type="caution">
    <text evidence="2">The sequence shown here is derived from an EMBL/GenBank/DDBJ whole genome shotgun (WGS) entry which is preliminary data.</text>
</comment>
<dbReference type="RefSeq" id="WP_223003846.1">
    <property type="nucleotide sequence ID" value="NZ_JAHSQO010000001.1"/>
</dbReference>
<dbReference type="Proteomes" id="UP000777661">
    <property type="component" value="Unassembled WGS sequence"/>
</dbReference>
<dbReference type="EMBL" id="JAHSQO010000001">
    <property type="protein sequence ID" value="MBY8915663.1"/>
    <property type="molecule type" value="Genomic_DNA"/>
</dbReference>
<reference evidence="2 3" key="1">
    <citation type="submission" date="2021-06" db="EMBL/GenBank/DDBJ databases">
        <title>Nitratireductor porphyridii sp. nov., isolated from a small marine red alga, Porphyridium purpureum in South Korea.</title>
        <authorList>
            <person name="Kim K.H."/>
            <person name="Kristyanto S."/>
            <person name="Jeon C.O."/>
        </authorList>
    </citation>
    <scope>NUCLEOTIDE SEQUENCE [LARGE SCALE GENOMIC DNA]</scope>
    <source>
        <strain evidence="2 3">R6</strain>
    </source>
</reference>
<evidence type="ECO:0000256" key="1">
    <source>
        <dbReference type="SAM" id="SignalP"/>
    </source>
</evidence>
<sequence length="152" mass="15570">MKYIYSCILLLLGTNASLGAQSDLPFRANLEESCTIEIRSDGVLVRDGLDVLDSEAAGGNSGAATVYTTGAGFQASLKAPEAFSRAPNGTGSVTFRTTYSSTGATSTAKVPGSTITPLGVGASNLSVDLRAVADNAIFQKGAYEAFVTVTCE</sequence>
<keyword evidence="1" id="KW-0732">Signal</keyword>
<feature type="signal peptide" evidence="1">
    <location>
        <begin position="1"/>
        <end position="20"/>
    </location>
</feature>
<keyword evidence="3" id="KW-1185">Reference proteome</keyword>
<gene>
    <name evidence="2" type="ORF">KVG22_03625</name>
</gene>
<proteinExistence type="predicted"/>
<name>A0ABS7R403_9HYPH</name>
<accession>A0ABS7R403</accession>